<gene>
    <name evidence="3" type="ORF">FA046_10245</name>
</gene>
<dbReference type="PANTHER" id="PTHR31793">
    <property type="entry name" value="4-HYDROXYBENZOYL-COA THIOESTERASE FAMILY MEMBER"/>
    <property type="match status" value="1"/>
</dbReference>
<dbReference type="PIRSF" id="PIRSF003230">
    <property type="entry name" value="YbgC"/>
    <property type="match status" value="1"/>
</dbReference>
<dbReference type="GO" id="GO:0047617">
    <property type="term" value="F:fatty acyl-CoA hydrolase activity"/>
    <property type="evidence" value="ECO:0007669"/>
    <property type="project" value="TreeGrafter"/>
</dbReference>
<dbReference type="EMBL" id="SWBP01000003">
    <property type="protein sequence ID" value="TKB97734.1"/>
    <property type="molecule type" value="Genomic_DNA"/>
</dbReference>
<keyword evidence="2" id="KW-0378">Hydrolase</keyword>
<proteinExistence type="inferred from homology"/>
<protein>
    <submittedName>
        <fullName evidence="3">Acyl-CoA thioesterase</fullName>
    </submittedName>
</protein>
<keyword evidence="4" id="KW-1185">Reference proteome</keyword>
<dbReference type="CDD" id="cd00586">
    <property type="entry name" value="4HBT"/>
    <property type="match status" value="1"/>
</dbReference>
<dbReference type="InterPro" id="IPR029069">
    <property type="entry name" value="HotDog_dom_sf"/>
</dbReference>
<comment type="similarity">
    <text evidence="1">Belongs to the 4-hydroxybenzoyl-CoA thioesterase family.</text>
</comment>
<dbReference type="RefSeq" id="WP_136826309.1">
    <property type="nucleotide sequence ID" value="NZ_SWBP01000003.1"/>
</dbReference>
<comment type="caution">
    <text evidence="3">The sequence shown here is derived from an EMBL/GenBank/DDBJ whole genome shotgun (WGS) entry which is preliminary data.</text>
</comment>
<reference evidence="3 4" key="1">
    <citation type="submission" date="2019-04" db="EMBL/GenBank/DDBJ databases">
        <title>Pedobacter sp. AR-3-17 sp. nov., isolated from Arctic soil.</title>
        <authorList>
            <person name="Dahal R.H."/>
            <person name="Kim D.-U."/>
        </authorList>
    </citation>
    <scope>NUCLEOTIDE SEQUENCE [LARGE SCALE GENOMIC DNA]</scope>
    <source>
        <strain evidence="3 4">AR-3-17</strain>
    </source>
</reference>
<evidence type="ECO:0000256" key="1">
    <source>
        <dbReference type="ARBA" id="ARBA00005953"/>
    </source>
</evidence>
<evidence type="ECO:0000313" key="3">
    <source>
        <dbReference type="EMBL" id="TKB97734.1"/>
    </source>
</evidence>
<evidence type="ECO:0000256" key="2">
    <source>
        <dbReference type="ARBA" id="ARBA00022801"/>
    </source>
</evidence>
<dbReference type="OrthoDB" id="9800856at2"/>
<dbReference type="AlphaFoldDB" id="A0A4U1C3F7"/>
<dbReference type="InterPro" id="IPR050563">
    <property type="entry name" value="4-hydroxybenzoyl-CoA_TE"/>
</dbReference>
<dbReference type="Gene3D" id="3.10.129.10">
    <property type="entry name" value="Hotdog Thioesterase"/>
    <property type="match status" value="1"/>
</dbReference>
<name>A0A4U1C3F7_9SPHI</name>
<dbReference type="SUPFAM" id="SSF54637">
    <property type="entry name" value="Thioesterase/thiol ester dehydrase-isomerase"/>
    <property type="match status" value="1"/>
</dbReference>
<dbReference type="PANTHER" id="PTHR31793:SF27">
    <property type="entry name" value="NOVEL THIOESTERASE SUPERFAMILY DOMAIN AND SAPOSIN A-TYPE DOMAIN CONTAINING PROTEIN (0610012H03RIK)"/>
    <property type="match status" value="1"/>
</dbReference>
<dbReference type="Pfam" id="PF13279">
    <property type="entry name" value="4HBT_2"/>
    <property type="match status" value="1"/>
</dbReference>
<dbReference type="NCBIfam" id="TIGR00051">
    <property type="entry name" value="YbgC/FadM family acyl-CoA thioesterase"/>
    <property type="match status" value="1"/>
</dbReference>
<evidence type="ECO:0000313" key="4">
    <source>
        <dbReference type="Proteomes" id="UP000308181"/>
    </source>
</evidence>
<dbReference type="InterPro" id="IPR006684">
    <property type="entry name" value="YbgC/YbaW"/>
</dbReference>
<sequence>MFVFETKLRVRYADTDQMGYMYYGNYASFYEVARTEMLRSLGMTYKSMEEDGVMMPVLEMKTKYIKPALYDEQINIKVTIDKKPGVRIIFNYELYNEKQELINLGETTLVFVDMKKNKPCMPPLNFQQKINVYFSNLD</sequence>
<accession>A0A4U1C3F7</accession>
<organism evidence="3 4">
    <name type="scientific">Pedobacter cryophilus</name>
    <dbReference type="NCBI Taxonomy" id="2571271"/>
    <lineage>
        <taxon>Bacteria</taxon>
        <taxon>Pseudomonadati</taxon>
        <taxon>Bacteroidota</taxon>
        <taxon>Sphingobacteriia</taxon>
        <taxon>Sphingobacteriales</taxon>
        <taxon>Sphingobacteriaceae</taxon>
        <taxon>Pedobacter</taxon>
    </lineage>
</organism>
<dbReference type="Proteomes" id="UP000308181">
    <property type="component" value="Unassembled WGS sequence"/>
</dbReference>